<protein>
    <submittedName>
        <fullName evidence="6">Micrococcal nuclease</fullName>
    </submittedName>
</protein>
<feature type="domain" description="TNase-like" evidence="5">
    <location>
        <begin position="30"/>
        <end position="164"/>
    </location>
</feature>
<dbReference type="OrthoDB" id="4376109at2"/>
<evidence type="ECO:0000313" key="7">
    <source>
        <dbReference type="Proteomes" id="UP000199036"/>
    </source>
</evidence>
<dbReference type="SMART" id="SM00318">
    <property type="entry name" value="SNc"/>
    <property type="match status" value="1"/>
</dbReference>
<evidence type="ECO:0000256" key="4">
    <source>
        <dbReference type="SAM" id="SignalP"/>
    </source>
</evidence>
<dbReference type="Proteomes" id="UP000199036">
    <property type="component" value="Unassembled WGS sequence"/>
</dbReference>
<keyword evidence="4" id="KW-0732">Signal</keyword>
<dbReference type="PANTHER" id="PTHR12302">
    <property type="entry name" value="EBNA2 BINDING PROTEIN P100"/>
    <property type="match status" value="1"/>
</dbReference>
<dbReference type="GO" id="GO:0004519">
    <property type="term" value="F:endonuclease activity"/>
    <property type="evidence" value="ECO:0007669"/>
    <property type="project" value="UniProtKB-KW"/>
</dbReference>
<dbReference type="PROSITE" id="PS50830">
    <property type="entry name" value="TNASE_3"/>
    <property type="match status" value="1"/>
</dbReference>
<dbReference type="AlphaFoldDB" id="A0A1I5B9C3"/>
<dbReference type="EMBL" id="FOVI01000009">
    <property type="protein sequence ID" value="SFN71151.1"/>
    <property type="molecule type" value="Genomic_DNA"/>
</dbReference>
<name>A0A1I5B9C3_9FLAO</name>
<evidence type="ECO:0000259" key="5">
    <source>
        <dbReference type="PROSITE" id="PS50830"/>
    </source>
</evidence>
<keyword evidence="7" id="KW-1185">Reference proteome</keyword>
<proteinExistence type="predicted"/>
<reference evidence="7" key="1">
    <citation type="submission" date="2016-10" db="EMBL/GenBank/DDBJ databases">
        <authorList>
            <person name="Varghese N."/>
            <person name="Submissions S."/>
        </authorList>
    </citation>
    <scope>NUCLEOTIDE SEQUENCE [LARGE SCALE GENOMIC DNA]</scope>
    <source>
        <strain evidence="7">DS-12</strain>
    </source>
</reference>
<dbReference type="GO" id="GO:0016787">
    <property type="term" value="F:hydrolase activity"/>
    <property type="evidence" value="ECO:0007669"/>
    <property type="project" value="UniProtKB-KW"/>
</dbReference>
<dbReference type="RefSeq" id="WP_091522305.1">
    <property type="nucleotide sequence ID" value="NZ_FOVI01000009.1"/>
</dbReference>
<evidence type="ECO:0000256" key="1">
    <source>
        <dbReference type="ARBA" id="ARBA00022722"/>
    </source>
</evidence>
<keyword evidence="1" id="KW-0540">Nuclease</keyword>
<keyword evidence="2" id="KW-0255">Endonuclease</keyword>
<dbReference type="Pfam" id="PF00565">
    <property type="entry name" value="SNase"/>
    <property type="match status" value="1"/>
</dbReference>
<dbReference type="InterPro" id="IPR035437">
    <property type="entry name" value="SNase_OB-fold_sf"/>
</dbReference>
<evidence type="ECO:0000313" key="6">
    <source>
        <dbReference type="EMBL" id="SFN71151.1"/>
    </source>
</evidence>
<dbReference type="SUPFAM" id="SSF50199">
    <property type="entry name" value="Staphylococcal nuclease"/>
    <property type="match status" value="1"/>
</dbReference>
<feature type="chain" id="PRO_5011762413" evidence="4">
    <location>
        <begin position="21"/>
        <end position="164"/>
    </location>
</feature>
<sequence>MKQLYLLFLLVSLTFCSSNKNDFSENSGQSQEWYPVTKVVDGDTFWVDNGTSKGIKIRLTGIDAPESQKRWKKEEGHYGKESKAYLTKMLKDKKVRLETDIDSLDRYGRTLSYVYLEDDTFVNAIMIKEGYALIMTVSPNVRYADLFYNLQVQARENNRGLWNR</sequence>
<dbReference type="Gene3D" id="2.40.50.90">
    <property type="match status" value="1"/>
</dbReference>
<dbReference type="PANTHER" id="PTHR12302:SF3">
    <property type="entry name" value="SERINE_THREONINE-PROTEIN KINASE 31"/>
    <property type="match status" value="1"/>
</dbReference>
<dbReference type="InterPro" id="IPR016071">
    <property type="entry name" value="Staphylococal_nuclease_OB-fold"/>
</dbReference>
<gene>
    <name evidence="6" type="ORF">SAMN05421741_109108</name>
</gene>
<feature type="signal peptide" evidence="4">
    <location>
        <begin position="1"/>
        <end position="20"/>
    </location>
</feature>
<organism evidence="6 7">
    <name type="scientific">Paenimyroides ummariense</name>
    <dbReference type="NCBI Taxonomy" id="913024"/>
    <lineage>
        <taxon>Bacteria</taxon>
        <taxon>Pseudomonadati</taxon>
        <taxon>Bacteroidota</taxon>
        <taxon>Flavobacteriia</taxon>
        <taxon>Flavobacteriales</taxon>
        <taxon>Flavobacteriaceae</taxon>
        <taxon>Paenimyroides</taxon>
    </lineage>
</organism>
<dbReference type="STRING" id="913024.SAMN05421741_109108"/>
<keyword evidence="3" id="KW-0378">Hydrolase</keyword>
<accession>A0A1I5B9C3</accession>
<evidence type="ECO:0000256" key="2">
    <source>
        <dbReference type="ARBA" id="ARBA00022759"/>
    </source>
</evidence>
<evidence type="ECO:0000256" key="3">
    <source>
        <dbReference type="ARBA" id="ARBA00022801"/>
    </source>
</evidence>